<comment type="caution">
    <text evidence="2">The sequence shown here is derived from an EMBL/GenBank/DDBJ whole genome shotgun (WGS) entry which is preliminary data.</text>
</comment>
<dbReference type="Proteomes" id="UP000285060">
    <property type="component" value="Unassembled WGS sequence"/>
</dbReference>
<dbReference type="SMART" id="SM00698">
    <property type="entry name" value="MORN"/>
    <property type="match status" value="5"/>
</dbReference>
<organism evidence="2 3">
    <name type="scientific">Aphanomyces invadans</name>
    <dbReference type="NCBI Taxonomy" id="157072"/>
    <lineage>
        <taxon>Eukaryota</taxon>
        <taxon>Sar</taxon>
        <taxon>Stramenopiles</taxon>
        <taxon>Oomycota</taxon>
        <taxon>Saprolegniomycetes</taxon>
        <taxon>Saprolegniales</taxon>
        <taxon>Verrucalvaceae</taxon>
        <taxon>Aphanomyces</taxon>
    </lineage>
</organism>
<evidence type="ECO:0000313" key="3">
    <source>
        <dbReference type="Proteomes" id="UP000285060"/>
    </source>
</evidence>
<dbReference type="PANTHER" id="PTHR43215:SF14">
    <property type="entry name" value="RADIAL SPOKE HEAD 1 HOMOLOG"/>
    <property type="match status" value="1"/>
</dbReference>
<name>A0A418B8D1_9STRA</name>
<dbReference type="Gene3D" id="2.20.110.10">
    <property type="entry name" value="Histone H3 K4-specific methyltransferase SET7/9 N-terminal domain"/>
    <property type="match status" value="2"/>
</dbReference>
<accession>A0A418B8D1</accession>
<evidence type="ECO:0000256" key="1">
    <source>
        <dbReference type="ARBA" id="ARBA00022737"/>
    </source>
</evidence>
<gene>
    <name evidence="2" type="ORF">DYB32_007677</name>
</gene>
<proteinExistence type="predicted"/>
<evidence type="ECO:0008006" key="4">
    <source>
        <dbReference type="Google" id="ProtNLM"/>
    </source>
</evidence>
<dbReference type="Pfam" id="PF02493">
    <property type="entry name" value="MORN"/>
    <property type="match status" value="5"/>
</dbReference>
<dbReference type="AlphaFoldDB" id="A0A418B8D1"/>
<reference evidence="2 3" key="1">
    <citation type="submission" date="2018-08" db="EMBL/GenBank/DDBJ databases">
        <title>Aphanomyces genome sequencing and annotation.</title>
        <authorList>
            <person name="Minardi D."/>
            <person name="Oidtmann B."/>
            <person name="Van Der Giezen M."/>
            <person name="Studholme D.J."/>
        </authorList>
    </citation>
    <scope>NUCLEOTIDE SEQUENCE [LARGE SCALE GENOMIC DNA]</scope>
    <source>
        <strain evidence="2 3">NJM0002</strain>
    </source>
</reference>
<dbReference type="VEuPathDB" id="FungiDB:H310_07611"/>
<sequence length="214" mass="24715">SRLSMEYNDTWLQLWYGTVNYSQWLKSHRLYNDTQRQSPPVPVAGHVAYTYPNGDTYDGEFRNQMRHGRGKYVVANTSHTYEGQWEADQRHGHGTLNDMQDGHGSNYSHISKETKEGRWIRNRVVEGKHEQWIILYPNKDKYIGMCQGGRPWGQGDWNENRFDGTGVYTDADGSVYEGEFRRGLKHGMGKLTNPSDVYQGEFQNGERWGVGTLA</sequence>
<dbReference type="EMBL" id="QUSY01000029">
    <property type="protein sequence ID" value="RHY34446.1"/>
    <property type="molecule type" value="Genomic_DNA"/>
</dbReference>
<feature type="non-terminal residue" evidence="2">
    <location>
        <position position="1"/>
    </location>
</feature>
<dbReference type="InterPro" id="IPR003409">
    <property type="entry name" value="MORN"/>
</dbReference>
<dbReference type="PANTHER" id="PTHR43215">
    <property type="entry name" value="RADIAL SPOKE HEAD 1 HOMOLOG"/>
    <property type="match status" value="1"/>
</dbReference>
<protein>
    <recommendedName>
        <fullName evidence="4">MORN repeat-containing protein 5</fullName>
    </recommendedName>
</protein>
<dbReference type="SUPFAM" id="SSF82185">
    <property type="entry name" value="Histone H3 K4-specific methyltransferase SET7/9 N-terminal domain"/>
    <property type="match status" value="2"/>
</dbReference>
<keyword evidence="1" id="KW-0677">Repeat</keyword>
<keyword evidence="3" id="KW-1185">Reference proteome</keyword>
<evidence type="ECO:0000313" key="2">
    <source>
        <dbReference type="EMBL" id="RHY34446.1"/>
    </source>
</evidence>